<evidence type="ECO:0000259" key="4">
    <source>
        <dbReference type="PROSITE" id="PS50893"/>
    </source>
</evidence>
<dbReference type="CDD" id="cd03255">
    <property type="entry name" value="ABC_MJ0796_LolCDE_FtsE"/>
    <property type="match status" value="1"/>
</dbReference>
<evidence type="ECO:0000313" key="6">
    <source>
        <dbReference type="Proteomes" id="UP000319836"/>
    </source>
</evidence>
<dbReference type="FunFam" id="3.40.50.300:FF:000032">
    <property type="entry name" value="Export ABC transporter ATP-binding protein"/>
    <property type="match status" value="1"/>
</dbReference>
<reference evidence="5 6" key="1">
    <citation type="journal article" date="2019" name="Nat. Microbiol.">
        <title>Mediterranean grassland soil C-N compound turnover is dependent on rainfall and depth, and is mediated by genomically divergent microorganisms.</title>
        <authorList>
            <person name="Diamond S."/>
            <person name="Andeer P.F."/>
            <person name="Li Z."/>
            <person name="Crits-Christoph A."/>
            <person name="Burstein D."/>
            <person name="Anantharaman K."/>
            <person name="Lane K.R."/>
            <person name="Thomas B.C."/>
            <person name="Pan C."/>
            <person name="Northen T.R."/>
            <person name="Banfield J.F."/>
        </authorList>
    </citation>
    <scope>NUCLEOTIDE SEQUENCE [LARGE SCALE GENOMIC DNA]</scope>
    <source>
        <strain evidence="5">WS_10</strain>
    </source>
</reference>
<accession>A0A538U681</accession>
<dbReference type="InterPro" id="IPR003593">
    <property type="entry name" value="AAA+_ATPase"/>
</dbReference>
<dbReference type="PANTHER" id="PTHR24220">
    <property type="entry name" value="IMPORT ATP-BINDING PROTEIN"/>
    <property type="match status" value="1"/>
</dbReference>
<dbReference type="Proteomes" id="UP000319836">
    <property type="component" value="Unassembled WGS sequence"/>
</dbReference>
<keyword evidence="2" id="KW-0547">Nucleotide-binding</keyword>
<dbReference type="InterPro" id="IPR015854">
    <property type="entry name" value="ABC_transpr_LolD-like"/>
</dbReference>
<proteinExistence type="predicted"/>
<feature type="domain" description="ABC transporter" evidence="4">
    <location>
        <begin position="6"/>
        <end position="231"/>
    </location>
</feature>
<keyword evidence="3 5" id="KW-0067">ATP-binding</keyword>
<evidence type="ECO:0000256" key="2">
    <source>
        <dbReference type="ARBA" id="ARBA00022741"/>
    </source>
</evidence>
<evidence type="ECO:0000256" key="1">
    <source>
        <dbReference type="ARBA" id="ARBA00022448"/>
    </source>
</evidence>
<dbReference type="PROSITE" id="PS50893">
    <property type="entry name" value="ABC_TRANSPORTER_2"/>
    <property type="match status" value="1"/>
</dbReference>
<keyword evidence="1" id="KW-0813">Transport</keyword>
<dbReference type="EMBL" id="VBPA01000128">
    <property type="protein sequence ID" value="TMQ71385.1"/>
    <property type="molecule type" value="Genomic_DNA"/>
</dbReference>
<dbReference type="AlphaFoldDB" id="A0A538U681"/>
<evidence type="ECO:0000313" key="5">
    <source>
        <dbReference type="EMBL" id="TMQ71385.1"/>
    </source>
</evidence>
<dbReference type="InterPro" id="IPR017911">
    <property type="entry name" value="MacB-like_ATP-bd"/>
</dbReference>
<dbReference type="InterPro" id="IPR003439">
    <property type="entry name" value="ABC_transporter-like_ATP-bd"/>
</dbReference>
<dbReference type="GO" id="GO:0098796">
    <property type="term" value="C:membrane protein complex"/>
    <property type="evidence" value="ECO:0007669"/>
    <property type="project" value="UniProtKB-ARBA"/>
</dbReference>
<dbReference type="GO" id="GO:0005886">
    <property type="term" value="C:plasma membrane"/>
    <property type="evidence" value="ECO:0007669"/>
    <property type="project" value="TreeGrafter"/>
</dbReference>
<dbReference type="PANTHER" id="PTHR24220:SF685">
    <property type="entry name" value="ABC TRANSPORTER RELATED"/>
    <property type="match status" value="1"/>
</dbReference>
<dbReference type="PROSITE" id="PS00211">
    <property type="entry name" value="ABC_TRANSPORTER_1"/>
    <property type="match status" value="1"/>
</dbReference>
<dbReference type="InterPro" id="IPR027417">
    <property type="entry name" value="P-loop_NTPase"/>
</dbReference>
<name>A0A538U681_UNCEI</name>
<dbReference type="SMART" id="SM00382">
    <property type="entry name" value="AAA"/>
    <property type="match status" value="1"/>
</dbReference>
<dbReference type="GO" id="GO:0005524">
    <property type="term" value="F:ATP binding"/>
    <property type="evidence" value="ECO:0007669"/>
    <property type="project" value="UniProtKB-KW"/>
</dbReference>
<gene>
    <name evidence="5" type="ORF">E6K80_05710</name>
</gene>
<protein>
    <submittedName>
        <fullName evidence="5">ABC transporter ATP-binding protein</fullName>
    </submittedName>
</protein>
<dbReference type="InterPro" id="IPR017871">
    <property type="entry name" value="ABC_transporter-like_CS"/>
</dbReference>
<dbReference type="GO" id="GO:0022857">
    <property type="term" value="F:transmembrane transporter activity"/>
    <property type="evidence" value="ECO:0007669"/>
    <property type="project" value="TreeGrafter"/>
</dbReference>
<comment type="caution">
    <text evidence="5">The sequence shown here is derived from an EMBL/GenBank/DDBJ whole genome shotgun (WGS) entry which is preliminary data.</text>
</comment>
<organism evidence="5 6">
    <name type="scientific">Eiseniibacteriota bacterium</name>
    <dbReference type="NCBI Taxonomy" id="2212470"/>
    <lineage>
        <taxon>Bacteria</taxon>
        <taxon>Candidatus Eiseniibacteriota</taxon>
    </lineage>
</organism>
<dbReference type="SUPFAM" id="SSF52540">
    <property type="entry name" value="P-loop containing nucleoside triphosphate hydrolases"/>
    <property type="match status" value="1"/>
</dbReference>
<dbReference type="Pfam" id="PF00005">
    <property type="entry name" value="ABC_tran"/>
    <property type="match status" value="1"/>
</dbReference>
<sequence>MNGPALRLERVVKEYRLGEHRVRALDDVSLAVARGEFLAVMGRSGSGKSTLLNLIAGIDTPTSGEVWVDGRELSRLADDDLTRLRRDRVGVIYQFFNLISTLSVRENVALPAQLAGRPGASVWPIADRLIAEVGLASRRDARPHTLSGGELQRAAIARALIMSPPLVLADEPTGNLDSRAAAGALGLLRDLGARAGATVVLVTHSREAAALASRVIEIHDGRIANHRGGPA</sequence>
<dbReference type="Gene3D" id="3.40.50.300">
    <property type="entry name" value="P-loop containing nucleotide triphosphate hydrolases"/>
    <property type="match status" value="1"/>
</dbReference>
<evidence type="ECO:0000256" key="3">
    <source>
        <dbReference type="ARBA" id="ARBA00022840"/>
    </source>
</evidence>
<dbReference type="GO" id="GO:0016887">
    <property type="term" value="F:ATP hydrolysis activity"/>
    <property type="evidence" value="ECO:0007669"/>
    <property type="project" value="InterPro"/>
</dbReference>